<feature type="compositionally biased region" description="Polar residues" evidence="6">
    <location>
        <begin position="484"/>
        <end position="498"/>
    </location>
</feature>
<dbReference type="SMART" id="SM00320">
    <property type="entry name" value="WD40"/>
    <property type="match status" value="7"/>
</dbReference>
<organism evidence="7 8">
    <name type="scientific">Pocillopora meandrina</name>
    <dbReference type="NCBI Taxonomy" id="46732"/>
    <lineage>
        <taxon>Eukaryota</taxon>
        <taxon>Metazoa</taxon>
        <taxon>Cnidaria</taxon>
        <taxon>Anthozoa</taxon>
        <taxon>Hexacorallia</taxon>
        <taxon>Scleractinia</taxon>
        <taxon>Astrocoeniina</taxon>
        <taxon>Pocilloporidae</taxon>
        <taxon>Pocillopora</taxon>
    </lineage>
</organism>
<evidence type="ECO:0000256" key="2">
    <source>
        <dbReference type="ARBA" id="ARBA00022574"/>
    </source>
</evidence>
<keyword evidence="3" id="KW-0677">Repeat</keyword>
<comment type="subcellular location">
    <subcellularLocation>
        <location evidence="1">Nucleus</location>
    </subcellularLocation>
</comment>
<accession>A0AAU9VPW7</accession>
<name>A0AAU9VPW7_9CNID</name>
<dbReference type="PROSITE" id="PS50294">
    <property type="entry name" value="WD_REPEATS_REGION"/>
    <property type="match status" value="4"/>
</dbReference>
<feature type="compositionally biased region" description="Basic and acidic residues" evidence="6">
    <location>
        <begin position="827"/>
        <end position="851"/>
    </location>
</feature>
<dbReference type="AlphaFoldDB" id="A0AAU9VPW7"/>
<dbReference type="InterPro" id="IPR015943">
    <property type="entry name" value="WD40/YVTN_repeat-like_dom_sf"/>
</dbReference>
<dbReference type="GO" id="GO:0005847">
    <property type="term" value="C:mRNA cleavage and polyadenylation specificity factor complex"/>
    <property type="evidence" value="ECO:0007669"/>
    <property type="project" value="TreeGrafter"/>
</dbReference>
<evidence type="ECO:0008006" key="9">
    <source>
        <dbReference type="Google" id="ProtNLM"/>
    </source>
</evidence>
<feature type="compositionally biased region" description="Polar residues" evidence="6">
    <location>
        <begin position="468"/>
        <end position="477"/>
    </location>
</feature>
<dbReference type="EMBL" id="CALNXJ010000003">
    <property type="protein sequence ID" value="CAH3036130.1"/>
    <property type="molecule type" value="Genomic_DNA"/>
</dbReference>
<protein>
    <recommendedName>
        <fullName evidence="9">Pre-mRNA 3' end processing protein WDR33</fullName>
    </recommendedName>
</protein>
<dbReference type="PROSITE" id="PS50082">
    <property type="entry name" value="WD_REPEATS_2"/>
    <property type="match status" value="7"/>
</dbReference>
<comment type="caution">
    <text evidence="7">The sequence shown here is derived from an EMBL/GenBank/DDBJ whole genome shotgun (WGS) entry which is preliminary data.</text>
</comment>
<feature type="repeat" description="WD" evidence="5">
    <location>
        <begin position="199"/>
        <end position="231"/>
    </location>
</feature>
<feature type="repeat" description="WD" evidence="5">
    <location>
        <begin position="123"/>
        <end position="148"/>
    </location>
</feature>
<dbReference type="Proteomes" id="UP001159428">
    <property type="component" value="Unassembled WGS sequence"/>
</dbReference>
<dbReference type="PANTHER" id="PTHR22836:SF0">
    <property type="entry name" value="PRE-MRNA 3' END PROCESSING PROTEIN WDR33"/>
    <property type="match status" value="1"/>
</dbReference>
<dbReference type="PANTHER" id="PTHR22836">
    <property type="entry name" value="WD40 REPEAT PROTEIN"/>
    <property type="match status" value="1"/>
</dbReference>
<proteinExistence type="predicted"/>
<feature type="compositionally biased region" description="Low complexity" evidence="6">
    <location>
        <begin position="671"/>
        <end position="690"/>
    </location>
</feature>
<feature type="repeat" description="WD" evidence="5">
    <location>
        <begin position="158"/>
        <end position="190"/>
    </location>
</feature>
<keyword evidence="8" id="KW-1185">Reference proteome</keyword>
<evidence type="ECO:0000256" key="1">
    <source>
        <dbReference type="ARBA" id="ARBA00004123"/>
    </source>
</evidence>
<gene>
    <name evidence="7" type="ORF">PMEA_00016666</name>
</gene>
<keyword evidence="4" id="KW-0539">Nucleus</keyword>
<keyword evidence="2 5" id="KW-0853">WD repeat</keyword>
<dbReference type="SUPFAM" id="SSF50978">
    <property type="entry name" value="WD40 repeat-like"/>
    <property type="match status" value="1"/>
</dbReference>
<dbReference type="InterPro" id="IPR045245">
    <property type="entry name" value="Pfs2-like"/>
</dbReference>
<dbReference type="FunFam" id="2.130.10.10:FF:000237">
    <property type="entry name" value="Flowering time control protein FY"/>
    <property type="match status" value="1"/>
</dbReference>
<dbReference type="CDD" id="cd00200">
    <property type="entry name" value="WD40"/>
    <property type="match status" value="1"/>
</dbReference>
<reference evidence="7 8" key="1">
    <citation type="submission" date="2022-05" db="EMBL/GenBank/DDBJ databases">
        <authorList>
            <consortium name="Genoscope - CEA"/>
            <person name="William W."/>
        </authorList>
    </citation>
    <scope>NUCLEOTIDE SEQUENCE [LARGE SCALE GENOMIC DNA]</scope>
</reference>
<feature type="region of interest" description="Disordered" evidence="6">
    <location>
        <begin position="461"/>
        <end position="993"/>
    </location>
</feature>
<evidence type="ECO:0000313" key="7">
    <source>
        <dbReference type="EMBL" id="CAH3036130.1"/>
    </source>
</evidence>
<dbReference type="Pfam" id="PF00400">
    <property type="entry name" value="WD40"/>
    <property type="match status" value="7"/>
</dbReference>
<feature type="repeat" description="WD" evidence="5">
    <location>
        <begin position="371"/>
        <end position="402"/>
    </location>
</feature>
<evidence type="ECO:0000256" key="4">
    <source>
        <dbReference type="ARBA" id="ARBA00023242"/>
    </source>
</evidence>
<feature type="compositionally biased region" description="Basic and acidic residues" evidence="6">
    <location>
        <begin position="754"/>
        <end position="765"/>
    </location>
</feature>
<feature type="compositionally biased region" description="Basic and acidic residues" evidence="6">
    <location>
        <begin position="580"/>
        <end position="622"/>
    </location>
</feature>
<evidence type="ECO:0000256" key="5">
    <source>
        <dbReference type="PROSITE-ProRule" id="PRU00221"/>
    </source>
</evidence>
<dbReference type="FunFam" id="2.130.10.10:FF:000963">
    <property type="entry name" value="AGAP001362-PA-like protein"/>
    <property type="match status" value="1"/>
</dbReference>
<dbReference type="InterPro" id="IPR001680">
    <property type="entry name" value="WD40_rpt"/>
</dbReference>
<dbReference type="InterPro" id="IPR036322">
    <property type="entry name" value="WD40_repeat_dom_sf"/>
</dbReference>
<feature type="compositionally biased region" description="Low complexity" evidence="6">
    <location>
        <begin position="17"/>
        <end position="30"/>
    </location>
</feature>
<evidence type="ECO:0000313" key="8">
    <source>
        <dbReference type="Proteomes" id="UP001159428"/>
    </source>
</evidence>
<dbReference type="GO" id="GO:0031124">
    <property type="term" value="P:mRNA 3'-end processing"/>
    <property type="evidence" value="ECO:0007669"/>
    <property type="project" value="InterPro"/>
</dbReference>
<feature type="repeat" description="WD" evidence="5">
    <location>
        <begin position="285"/>
        <end position="326"/>
    </location>
</feature>
<feature type="compositionally biased region" description="Basic and acidic residues" evidence="6">
    <location>
        <begin position="713"/>
        <end position="742"/>
    </location>
</feature>
<feature type="region of interest" description="Disordered" evidence="6">
    <location>
        <begin position="1"/>
        <end position="39"/>
    </location>
</feature>
<sequence>MMFQQAPQQSLKIVPKPATTSTAQPATASAESQDDNRFRQPITFDGKRMRKAVMRKTVDYNSSVVKLIENRKWFKDLSKRSGMQPDDSFSSDVFPPACLMENPINAVTTKFVRTSTNKLRCPIFCVAWTPEGRRLVTGASSGEFTLWNGLTFNFETILQAHDSPVRSMVWSHADNWLLSSDHGGFIKYWQSNMNNVKMYEAHKEPIRGLSFSPTDQKFASCSDDGLVKIWDFYRCSEERVLRGHGADVKCVDWHPTKSLVVSGSKDSQQPIKLWDPRTGYALTTLHAHKSTVMQIRWNQNGNWLLTASRDHLLKLFDIRMMKEMQTFRGHKREATAISWHPVHESLFVSGGSDGSMMFWVVGAEKDVGNMEMAHEGMVWSLAWHPLGHILCSGSNDHSSKFWTRNRLGDKMRDKYNLNIVDTEDDVDGDHPGITTTAIPGMDTALNPTEDVPDIDRYNLGEKGPSFGPGNSLTNRATPTRPRQVESQNPGFTLPNFKNSPGIPGLGEITPAVENGNSSLRPDAPAFKPARPGERNHMGPFEPPAPQRHSNQNIPNFQPEKDPRQIDGPQGNHSQFPPGRPRGDFDLVKPGRESWEEPRGAPDWREQGPNDFGHHGRDFRPDEGGPNFRGPPGDRFHSPMSDRQGLLGSPPKNLEMDSRPGLLGAPPPQQPKPLLQGPNGPPAGTAGPTGNDFPRLGPGPNKDPRQDQGSWRPHPNEREGDRNELSPRFDMSDPRRPHPHDISSRGFRRGAQRGRGHDSPPRHGSDMEGPNQKSFPHPQSHPFLSKLSSRGFKSGVQGMHENRDPRWAAPSDEPPQGRGPDEPPGLFSRRDSWGSPHDPRVQQRDEPRDPRMMRGPGGPPSRPDQNPSNANENKPVIRPLMSLSPPPLPLGQQGFDFDLGLGEDSWKGPPDRRGRKRSLDQEGFRDDRDRGPPKALRPEDEWRRGPDQGPPDGWRGPDERMDDGPWGDFGSEADGSMRGRGKPRGGRRGRGGRR</sequence>
<feature type="compositionally biased region" description="Basic and acidic residues" evidence="6">
    <location>
        <begin position="903"/>
        <end position="945"/>
    </location>
</feature>
<evidence type="ECO:0000256" key="3">
    <source>
        <dbReference type="ARBA" id="ARBA00022737"/>
    </source>
</evidence>
<feature type="compositionally biased region" description="Polar residues" evidence="6">
    <location>
        <begin position="1"/>
        <end position="11"/>
    </location>
</feature>
<dbReference type="Gene3D" id="2.130.10.10">
    <property type="entry name" value="YVTN repeat-like/Quinoprotein amine dehydrogenase"/>
    <property type="match status" value="2"/>
</dbReference>
<feature type="compositionally biased region" description="Basic residues" evidence="6">
    <location>
        <begin position="978"/>
        <end position="993"/>
    </location>
</feature>
<feature type="repeat" description="WD" evidence="5">
    <location>
        <begin position="327"/>
        <end position="359"/>
    </location>
</feature>
<feature type="repeat" description="WD" evidence="5">
    <location>
        <begin position="241"/>
        <end position="267"/>
    </location>
</feature>
<evidence type="ECO:0000256" key="6">
    <source>
        <dbReference type="SAM" id="MobiDB-lite"/>
    </source>
</evidence>